<dbReference type="SMART" id="SM00256">
    <property type="entry name" value="FBOX"/>
    <property type="match status" value="1"/>
</dbReference>
<proteinExistence type="predicted"/>
<feature type="domain" description="F-box" evidence="2">
    <location>
        <begin position="48"/>
        <end position="89"/>
    </location>
</feature>
<dbReference type="EnsemblPlants" id="OMERI01G20280.1">
    <property type="protein sequence ID" value="OMERI01G20280.1"/>
    <property type="gene ID" value="OMERI01G20280"/>
</dbReference>
<name>A0A0E0C4E3_9ORYZ</name>
<dbReference type="Gene3D" id="1.20.1280.50">
    <property type="match status" value="1"/>
</dbReference>
<dbReference type="PANTHER" id="PTHR33207">
    <property type="entry name" value="F-BOX DOMAIN CONTAINING PROTEIN-RELATED"/>
    <property type="match status" value="1"/>
</dbReference>
<evidence type="ECO:0000259" key="2">
    <source>
        <dbReference type="SMART" id="SM00256"/>
    </source>
</evidence>
<dbReference type="Proteomes" id="UP000008021">
    <property type="component" value="Chromosome 1"/>
</dbReference>
<evidence type="ECO:0000313" key="3">
    <source>
        <dbReference type="EnsemblPlants" id="OMERI01G20280.1"/>
    </source>
</evidence>
<dbReference type="eggNOG" id="KOG0619">
    <property type="taxonomic scope" value="Eukaryota"/>
</dbReference>
<dbReference type="Pfam" id="PF12937">
    <property type="entry name" value="F-box-like"/>
    <property type="match status" value="1"/>
</dbReference>
<feature type="region of interest" description="Disordered" evidence="1">
    <location>
        <begin position="1"/>
        <end position="42"/>
    </location>
</feature>
<dbReference type="InterPro" id="IPR056594">
    <property type="entry name" value="AT5G49610-like_b-prop"/>
</dbReference>
<dbReference type="Pfam" id="PF23635">
    <property type="entry name" value="Beta-prop_AT5G49610-like"/>
    <property type="match status" value="1"/>
</dbReference>
<dbReference type="InterPro" id="IPR036047">
    <property type="entry name" value="F-box-like_dom_sf"/>
</dbReference>
<sequence length="452" mass="50045">MGQVGFTARRSSPPPRPANDTTAGGGDPTQPPPAKSRKTSHRTAIDSLGEDLLLDIFLRLPTLASLVRAALTCRAWRAAVASSPSFRRRFRDLHPPPLLGVFCDPRGHGLPVFLPSHGRDRDVLAAIRGGDFLFTRRLRDLDDGGAPLRWRVSDCRGGYLLLVNSDAGLVATVNPMAPRMTDFINMPFRINDSAANNAGAADATGQEESSPISLDPHLICSEEDPMSFQLVWLCHDESRVQATVFSNGTNGWCYLPWVDIEARASPVAPHDGNKHWLKPGMQANGLIFWPFKNKEHMLVLDTSTMEFTVHEFPVFSEVQQGCSFVVGETKDDGPCIVCIVGTTVSVWMRKFDEKGVERWRFADSILSSEEANQLGILGGLKVVTINDGFVYLATTEMIFSLCIETKKIEKLFPMSFRSRHLHPYIMAWPPSLVRNYGKFAAPRLSHQCLTAN</sequence>
<dbReference type="AlphaFoldDB" id="A0A0E0C4E3"/>
<reference evidence="3" key="2">
    <citation type="submission" date="2018-05" db="EMBL/GenBank/DDBJ databases">
        <title>OmerRS3 (Oryza meridionalis Reference Sequence Version 3).</title>
        <authorList>
            <person name="Zhang J."/>
            <person name="Kudrna D."/>
            <person name="Lee S."/>
            <person name="Talag J."/>
            <person name="Welchert J."/>
            <person name="Wing R.A."/>
        </authorList>
    </citation>
    <scope>NUCLEOTIDE SEQUENCE [LARGE SCALE GENOMIC DNA]</scope>
    <source>
        <strain evidence="3">cv. OR44</strain>
    </source>
</reference>
<accession>A0A0E0C4E3</accession>
<evidence type="ECO:0000313" key="4">
    <source>
        <dbReference type="Proteomes" id="UP000008021"/>
    </source>
</evidence>
<protein>
    <recommendedName>
        <fullName evidence="2">F-box domain-containing protein</fullName>
    </recommendedName>
</protein>
<dbReference type="InterPro" id="IPR001810">
    <property type="entry name" value="F-box_dom"/>
</dbReference>
<evidence type="ECO:0000256" key="1">
    <source>
        <dbReference type="SAM" id="MobiDB-lite"/>
    </source>
</evidence>
<dbReference type="SUPFAM" id="SSF81383">
    <property type="entry name" value="F-box domain"/>
    <property type="match status" value="1"/>
</dbReference>
<dbReference type="HOGENOM" id="CLU_017945_8_2_1"/>
<reference evidence="3" key="1">
    <citation type="submission" date="2015-04" db="UniProtKB">
        <authorList>
            <consortium name="EnsemblPlants"/>
        </authorList>
    </citation>
    <scope>IDENTIFICATION</scope>
</reference>
<organism evidence="3">
    <name type="scientific">Oryza meridionalis</name>
    <dbReference type="NCBI Taxonomy" id="40149"/>
    <lineage>
        <taxon>Eukaryota</taxon>
        <taxon>Viridiplantae</taxon>
        <taxon>Streptophyta</taxon>
        <taxon>Embryophyta</taxon>
        <taxon>Tracheophyta</taxon>
        <taxon>Spermatophyta</taxon>
        <taxon>Magnoliopsida</taxon>
        <taxon>Liliopsida</taxon>
        <taxon>Poales</taxon>
        <taxon>Poaceae</taxon>
        <taxon>BOP clade</taxon>
        <taxon>Oryzoideae</taxon>
        <taxon>Oryzeae</taxon>
        <taxon>Oryzinae</taxon>
        <taxon>Oryza</taxon>
    </lineage>
</organism>
<dbReference type="Gramene" id="OMERI01G20280.1">
    <property type="protein sequence ID" value="OMERI01G20280.1"/>
    <property type="gene ID" value="OMERI01G20280"/>
</dbReference>
<keyword evidence="4" id="KW-1185">Reference proteome</keyword>
<dbReference type="STRING" id="40149.A0A0E0C4E3"/>